<evidence type="ECO:0000256" key="2">
    <source>
        <dbReference type="ARBA" id="ARBA00022723"/>
    </source>
</evidence>
<dbReference type="Proteomes" id="UP001148786">
    <property type="component" value="Unassembled WGS sequence"/>
</dbReference>
<gene>
    <name evidence="9" type="ORF">NLJ89_g3449</name>
</gene>
<comment type="caution">
    <text evidence="9">The sequence shown here is derived from an EMBL/GenBank/DDBJ whole genome shotgun (WGS) entry which is preliminary data.</text>
</comment>
<evidence type="ECO:0000256" key="1">
    <source>
        <dbReference type="ARBA" id="ARBA00001973"/>
    </source>
</evidence>
<evidence type="ECO:0000313" key="10">
    <source>
        <dbReference type="Proteomes" id="UP001148786"/>
    </source>
</evidence>
<evidence type="ECO:0000256" key="5">
    <source>
        <dbReference type="ARBA" id="ARBA00023180"/>
    </source>
</evidence>
<keyword evidence="10" id="KW-1185">Reference proteome</keyword>
<evidence type="ECO:0000256" key="6">
    <source>
        <dbReference type="ARBA" id="ARBA00034311"/>
    </source>
</evidence>
<keyword evidence="7" id="KW-0732">Signal</keyword>
<organism evidence="9 10">
    <name type="scientific">Agrocybe chaxingu</name>
    <dbReference type="NCBI Taxonomy" id="84603"/>
    <lineage>
        <taxon>Eukaryota</taxon>
        <taxon>Fungi</taxon>
        <taxon>Dikarya</taxon>
        <taxon>Basidiomycota</taxon>
        <taxon>Agaricomycotina</taxon>
        <taxon>Agaricomycetes</taxon>
        <taxon>Agaricomycetidae</taxon>
        <taxon>Agaricales</taxon>
        <taxon>Agaricineae</taxon>
        <taxon>Strophariaceae</taxon>
        <taxon>Agrocybe</taxon>
    </lineage>
</organism>
<dbReference type="InterPro" id="IPR052282">
    <property type="entry name" value="Starch-active_LPMO"/>
</dbReference>
<protein>
    <recommendedName>
        <fullName evidence="8">Chitin-binding type-4 domain-containing protein</fullName>
    </recommendedName>
</protein>
<name>A0A9W8K592_9AGAR</name>
<keyword evidence="2" id="KW-0479">Metal-binding</keyword>
<comment type="cofactor">
    <cofactor evidence="1">
        <name>Cu(2+)</name>
        <dbReference type="ChEBI" id="CHEBI:29036"/>
    </cofactor>
</comment>
<keyword evidence="3" id="KW-0186">Copper</keyword>
<evidence type="ECO:0000259" key="8">
    <source>
        <dbReference type="Pfam" id="PF03067"/>
    </source>
</evidence>
<dbReference type="Gene3D" id="2.70.50.70">
    <property type="match status" value="1"/>
</dbReference>
<keyword evidence="5" id="KW-0325">Glycoprotein</keyword>
<dbReference type="Pfam" id="PF03067">
    <property type="entry name" value="LPMO_10"/>
    <property type="match status" value="1"/>
</dbReference>
<dbReference type="InterPro" id="IPR004302">
    <property type="entry name" value="Cellulose/chitin-bd_N"/>
</dbReference>
<feature type="domain" description="Chitin-binding type-4" evidence="8">
    <location>
        <begin position="35"/>
        <end position="165"/>
    </location>
</feature>
<evidence type="ECO:0000313" key="9">
    <source>
        <dbReference type="EMBL" id="KAJ3512560.1"/>
    </source>
</evidence>
<feature type="chain" id="PRO_5040740577" description="Chitin-binding type-4 domain-containing protein" evidence="7">
    <location>
        <begin position="22"/>
        <end position="168"/>
    </location>
</feature>
<keyword evidence="4" id="KW-1015">Disulfide bond</keyword>
<feature type="signal peptide" evidence="7">
    <location>
        <begin position="1"/>
        <end position="21"/>
    </location>
</feature>
<evidence type="ECO:0000256" key="4">
    <source>
        <dbReference type="ARBA" id="ARBA00023157"/>
    </source>
</evidence>
<dbReference type="GO" id="GO:0046872">
    <property type="term" value="F:metal ion binding"/>
    <property type="evidence" value="ECO:0007669"/>
    <property type="project" value="UniProtKB-KW"/>
</dbReference>
<dbReference type="EMBL" id="JANKHO010000249">
    <property type="protein sequence ID" value="KAJ3512560.1"/>
    <property type="molecule type" value="Genomic_DNA"/>
</dbReference>
<comment type="similarity">
    <text evidence="6">Belongs to the polysaccharide monooxygenase AA13 family.</text>
</comment>
<evidence type="ECO:0000256" key="3">
    <source>
        <dbReference type="ARBA" id="ARBA00023008"/>
    </source>
</evidence>
<accession>A0A9W8K592</accession>
<dbReference type="PANTHER" id="PTHR36575:SF2">
    <property type="entry name" value="CHITIN-BINDING TYPE-4 DOMAIN-CONTAINING PROTEIN-RELATED"/>
    <property type="match status" value="1"/>
</dbReference>
<proteinExistence type="inferred from homology"/>
<reference evidence="9" key="1">
    <citation type="submission" date="2022-07" db="EMBL/GenBank/DDBJ databases">
        <title>Genome Sequence of Agrocybe chaxingu.</title>
        <authorList>
            <person name="Buettner E."/>
        </authorList>
    </citation>
    <scope>NUCLEOTIDE SEQUENCE</scope>
    <source>
        <strain evidence="9">MP-N11</strain>
    </source>
</reference>
<evidence type="ECO:0000256" key="7">
    <source>
        <dbReference type="SAM" id="SignalP"/>
    </source>
</evidence>
<dbReference type="PANTHER" id="PTHR36575">
    <property type="entry name" value="BINDING PROTEIN, PUTATIVE (AFU_ORTHOLOGUE AFUA_1G14430)-RELATED"/>
    <property type="match status" value="1"/>
</dbReference>
<dbReference type="OrthoDB" id="120613at2759"/>
<dbReference type="AlphaFoldDB" id="A0A9W8K592"/>
<sequence>MKNFAVLSLVISTVFFGSTSGHAIVTTPTPRKLGPAASAACGAAVYKVLNSDKTGPFEDNASNVKTFTPGQSIHFLVDIVAHHTGRANVSVVDLKTQKTIGTPLFNWPVYADNNLGPADWVKNETDFTVVLPDLGTHCQQAGTCAIQWWWYATSNKQTYQSCVDFVTP</sequence>